<evidence type="ECO:0000313" key="2">
    <source>
        <dbReference type="EMBL" id="SIS57877.1"/>
    </source>
</evidence>
<organism evidence="2 3">
    <name type="scientific">Chryseobacterium gambrini</name>
    <dbReference type="NCBI Taxonomy" id="373672"/>
    <lineage>
        <taxon>Bacteria</taxon>
        <taxon>Pseudomonadati</taxon>
        <taxon>Bacteroidota</taxon>
        <taxon>Flavobacteriia</taxon>
        <taxon>Flavobacteriales</taxon>
        <taxon>Weeksellaceae</taxon>
        <taxon>Chryseobacterium group</taxon>
        <taxon>Chryseobacterium</taxon>
    </lineage>
</organism>
<dbReference type="OrthoDB" id="1164779at2"/>
<dbReference type="AlphaFoldDB" id="A0A1N7K8I7"/>
<reference evidence="2 3" key="1">
    <citation type="submission" date="2017-01" db="EMBL/GenBank/DDBJ databases">
        <authorList>
            <person name="Mah S.A."/>
            <person name="Swanson W.J."/>
            <person name="Moy G.W."/>
            <person name="Vacquier V.D."/>
        </authorList>
    </citation>
    <scope>NUCLEOTIDE SEQUENCE [LARGE SCALE GENOMIC DNA]</scope>
    <source>
        <strain evidence="2 3">DSM 18014</strain>
    </source>
</reference>
<protein>
    <submittedName>
        <fullName evidence="2">2OG-Fe(II) oxygenase superfamily protein</fullName>
    </submittedName>
</protein>
<dbReference type="STRING" id="373672.SAMN05421785_101332"/>
<feature type="domain" description="Alpha-ketoglutarate-dependent dioxygenase AlkB-like" evidence="1">
    <location>
        <begin position="48"/>
        <end position="198"/>
    </location>
</feature>
<evidence type="ECO:0000259" key="1">
    <source>
        <dbReference type="Pfam" id="PF13532"/>
    </source>
</evidence>
<accession>A0A1N7K8I7</accession>
<dbReference type="InterPro" id="IPR037151">
    <property type="entry name" value="AlkB-like_sf"/>
</dbReference>
<dbReference type="Gene3D" id="2.60.120.590">
    <property type="entry name" value="Alpha-ketoglutarate-dependent dioxygenase AlkB-like"/>
    <property type="match status" value="1"/>
</dbReference>
<proteinExistence type="predicted"/>
<dbReference type="EMBL" id="FTOV01000001">
    <property type="protein sequence ID" value="SIS57877.1"/>
    <property type="molecule type" value="Genomic_DNA"/>
</dbReference>
<dbReference type="Pfam" id="PF13532">
    <property type="entry name" value="2OG-FeII_Oxy_2"/>
    <property type="match status" value="1"/>
</dbReference>
<dbReference type="InterPro" id="IPR027450">
    <property type="entry name" value="AlkB-like"/>
</dbReference>
<name>A0A1N7K8I7_9FLAO</name>
<sequence>MSSSGFYKIRLPEKQNTFENLLNSADFETTGKGRLGNHLVKEENGTIPVVRTTTRYQIPANLFSEIHHSVVEQINQTISAEKTDVPEQHFNNALIEVYDSSYSKMGFHSDQALDLEDHSFIALFSCYENPDQLKENHLRKLVIKDKIMEEESEIILDHHSVVLFSVETNKKFQHKIVLNSNPNSKGFTDNRWLGMTFRTSKTFIRFKDNQPYFSTGEVFILADEEKEKEFFRLRGEENRSLDFVYPDLFFTISPADLLLPEIKN</sequence>
<dbReference type="RefSeq" id="WP_076390184.1">
    <property type="nucleotide sequence ID" value="NZ_FTOV01000001.1"/>
</dbReference>
<dbReference type="SUPFAM" id="SSF51197">
    <property type="entry name" value="Clavaminate synthase-like"/>
    <property type="match status" value="1"/>
</dbReference>
<evidence type="ECO:0000313" key="3">
    <source>
        <dbReference type="Proteomes" id="UP000185781"/>
    </source>
</evidence>
<gene>
    <name evidence="2" type="ORF">SAMN05421785_101332</name>
</gene>
<dbReference type="Proteomes" id="UP000185781">
    <property type="component" value="Unassembled WGS sequence"/>
</dbReference>